<name>A0A9X2XWV2_9BACT</name>
<dbReference type="PROSITE" id="PS50198">
    <property type="entry name" value="PPIC_PPIASE_2"/>
    <property type="match status" value="2"/>
</dbReference>
<sequence>MKKFIYILVGVLGFAQIGLAQNKKIVADKIIGIVGDRIILQSDIKNAISDMQRQGGNVPENAECMLLEQALISKVMMLQAEKDSLPVSEEEVEADLDLRVREFIRMYGTQQALEEVAGKTIYQIKDDARESVKERKLAEAMQRKIMEGVKITPTEVKAYFDRIPKDSLPFYESEYEIGQIVAYPKASRDMEKYVIDELNNYKKQVDSRLTTFDQLAKRYSEDPGSKDRGGQYQINRNEKSWDPAFMAGAFRLKNGEISPVIKTKFGYHLIQMVERNGDEAIVRHILRIPPVTDIEVAEATSKLDSVRAKLIAGTIDFPVAAGKYSEDEAAKYAGPFISGRSGSSFVTIDELDKELVASLDKLKIGEFSQPLTFTDDRGKKGVRILYLKSRTQPHRMNVKDDYDKIAQLALEEKKYAAMEKWMNTRIPSYHIMIDSPNAVCPQLQKWTSTPKPTASNQ</sequence>
<dbReference type="InterPro" id="IPR050245">
    <property type="entry name" value="PrsA_foldase"/>
</dbReference>
<dbReference type="InterPro" id="IPR027304">
    <property type="entry name" value="Trigger_fact/SurA_dom_sf"/>
</dbReference>
<evidence type="ECO:0000259" key="2">
    <source>
        <dbReference type="PROSITE" id="PS50198"/>
    </source>
</evidence>
<dbReference type="RefSeq" id="WP_279298159.1">
    <property type="nucleotide sequence ID" value="NZ_JAOTIF010000014.1"/>
</dbReference>
<dbReference type="PANTHER" id="PTHR47245">
    <property type="entry name" value="PEPTIDYLPROLYL ISOMERASE"/>
    <property type="match status" value="1"/>
</dbReference>
<reference evidence="3" key="1">
    <citation type="submission" date="2022-09" db="EMBL/GenBank/DDBJ databases">
        <authorList>
            <person name="Yuan C."/>
            <person name="Ke Z."/>
        </authorList>
    </citation>
    <scope>NUCLEOTIDE SEQUENCE</scope>
    <source>
        <strain evidence="3">LB-8</strain>
    </source>
</reference>
<dbReference type="Gene3D" id="1.10.4030.10">
    <property type="entry name" value="Porin chaperone SurA, peptide-binding domain"/>
    <property type="match status" value="1"/>
</dbReference>
<organism evidence="3 4">
    <name type="scientific">Paraflavisolibacter caeni</name>
    <dbReference type="NCBI Taxonomy" id="2982496"/>
    <lineage>
        <taxon>Bacteria</taxon>
        <taxon>Pseudomonadati</taxon>
        <taxon>Bacteroidota</taxon>
        <taxon>Chitinophagia</taxon>
        <taxon>Chitinophagales</taxon>
        <taxon>Chitinophagaceae</taxon>
        <taxon>Paraflavisolibacter</taxon>
    </lineage>
</organism>
<comment type="caution">
    <text evidence="3">The sequence shown here is derived from an EMBL/GenBank/DDBJ whole genome shotgun (WGS) entry which is preliminary data.</text>
</comment>
<reference evidence="3" key="2">
    <citation type="submission" date="2023-04" db="EMBL/GenBank/DDBJ databases">
        <title>Paracnuella aquatica gen. nov., sp. nov., a member of the family Chitinophagaceae isolated from a hot spring.</title>
        <authorList>
            <person name="Wang C."/>
        </authorList>
    </citation>
    <scope>NUCLEOTIDE SEQUENCE</scope>
    <source>
        <strain evidence="3">LB-8</strain>
    </source>
</reference>
<feature type="domain" description="PpiC" evidence="2">
    <location>
        <begin position="172"/>
        <end position="274"/>
    </location>
</feature>
<dbReference type="EMBL" id="JAOTIF010000014">
    <property type="protein sequence ID" value="MCU7550721.1"/>
    <property type="molecule type" value="Genomic_DNA"/>
</dbReference>
<dbReference type="Gene3D" id="3.10.50.40">
    <property type="match status" value="2"/>
</dbReference>
<evidence type="ECO:0000313" key="4">
    <source>
        <dbReference type="Proteomes" id="UP001155483"/>
    </source>
</evidence>
<keyword evidence="1" id="KW-0697">Rotamase</keyword>
<dbReference type="EC" id="5.2.1.8" evidence="3"/>
<evidence type="ECO:0000256" key="1">
    <source>
        <dbReference type="PROSITE-ProRule" id="PRU00278"/>
    </source>
</evidence>
<dbReference type="SUPFAM" id="SSF109998">
    <property type="entry name" value="Triger factor/SurA peptide-binding domain-like"/>
    <property type="match status" value="1"/>
</dbReference>
<dbReference type="Proteomes" id="UP001155483">
    <property type="component" value="Unassembled WGS sequence"/>
</dbReference>
<dbReference type="SUPFAM" id="SSF54534">
    <property type="entry name" value="FKBP-like"/>
    <property type="match status" value="2"/>
</dbReference>
<gene>
    <name evidence="3" type="ORF">OCK74_16505</name>
</gene>
<proteinExistence type="predicted"/>
<dbReference type="AlphaFoldDB" id="A0A9X2XWV2"/>
<dbReference type="Pfam" id="PF00639">
    <property type="entry name" value="Rotamase"/>
    <property type="match status" value="2"/>
</dbReference>
<protein>
    <submittedName>
        <fullName evidence="3">Peptidylprolyl isomerase</fullName>
        <ecNumber evidence="3">5.2.1.8</ecNumber>
    </submittedName>
</protein>
<dbReference type="GO" id="GO:0003755">
    <property type="term" value="F:peptidyl-prolyl cis-trans isomerase activity"/>
    <property type="evidence" value="ECO:0007669"/>
    <property type="project" value="UniProtKB-KW"/>
</dbReference>
<keyword evidence="4" id="KW-1185">Reference proteome</keyword>
<dbReference type="InterPro" id="IPR000297">
    <property type="entry name" value="PPIase_PpiC"/>
</dbReference>
<evidence type="ECO:0000313" key="3">
    <source>
        <dbReference type="EMBL" id="MCU7550721.1"/>
    </source>
</evidence>
<dbReference type="PANTHER" id="PTHR47245:SF2">
    <property type="entry name" value="PEPTIDYL-PROLYL CIS-TRANS ISOMERASE HP_0175-RELATED"/>
    <property type="match status" value="1"/>
</dbReference>
<keyword evidence="1 3" id="KW-0413">Isomerase</keyword>
<dbReference type="InterPro" id="IPR046357">
    <property type="entry name" value="PPIase_dom_sf"/>
</dbReference>
<accession>A0A9X2XWV2</accession>
<feature type="domain" description="PpiC" evidence="2">
    <location>
        <begin position="277"/>
        <end position="371"/>
    </location>
</feature>